<dbReference type="AlphaFoldDB" id="A0A2V1E2G5"/>
<reference evidence="1 2" key="1">
    <citation type="journal article" date="2018" name="Sci. Rep.">
        <title>Comparative genomics provides insights into the lifestyle and reveals functional heterogeneity of dark septate endophytic fungi.</title>
        <authorList>
            <person name="Knapp D.G."/>
            <person name="Nemeth J.B."/>
            <person name="Barry K."/>
            <person name="Hainaut M."/>
            <person name="Henrissat B."/>
            <person name="Johnson J."/>
            <person name="Kuo A."/>
            <person name="Lim J.H.P."/>
            <person name="Lipzen A."/>
            <person name="Nolan M."/>
            <person name="Ohm R.A."/>
            <person name="Tamas L."/>
            <person name="Grigoriev I.V."/>
            <person name="Spatafora J.W."/>
            <person name="Nagy L.G."/>
            <person name="Kovacs G.M."/>
        </authorList>
    </citation>
    <scope>NUCLEOTIDE SEQUENCE [LARGE SCALE GENOMIC DNA]</scope>
    <source>
        <strain evidence="1 2">DSE2036</strain>
    </source>
</reference>
<keyword evidence="2" id="KW-1185">Reference proteome</keyword>
<proteinExistence type="predicted"/>
<dbReference type="OrthoDB" id="37659at2759"/>
<name>A0A2V1E2G5_9PLEO</name>
<evidence type="ECO:0000313" key="2">
    <source>
        <dbReference type="Proteomes" id="UP000244855"/>
    </source>
</evidence>
<dbReference type="Proteomes" id="UP000244855">
    <property type="component" value="Unassembled WGS sequence"/>
</dbReference>
<protein>
    <submittedName>
        <fullName evidence="1">Uncharacterized protein</fullName>
    </submittedName>
</protein>
<dbReference type="STRING" id="97972.A0A2V1E2G5"/>
<accession>A0A2V1E2G5</accession>
<sequence>MLEKIASTSITEYVPICDVDCTGKPVSYQACRQNYNFTTAIVTGEAAGIDTALSQQLIKHGKTVGHCSRTHRIESQGFEPQTKSRQLSTMSSIPAISPRFQNLSNRSYQNIQMYMNLRKQLEGTDVKIIELTPPVVVTHLHQEREDPDDNKKEKIPQKLTVDEFVDEVTKKVEGRRYNDRCGLRQYSGRFLVREYGQVVGTAKWWNDPFLSGNICVA</sequence>
<evidence type="ECO:0000313" key="1">
    <source>
        <dbReference type="EMBL" id="PVI04506.1"/>
    </source>
</evidence>
<dbReference type="EMBL" id="KZ805321">
    <property type="protein sequence ID" value="PVI04506.1"/>
    <property type="molecule type" value="Genomic_DNA"/>
</dbReference>
<organism evidence="1 2">
    <name type="scientific">Periconia macrospinosa</name>
    <dbReference type="NCBI Taxonomy" id="97972"/>
    <lineage>
        <taxon>Eukaryota</taxon>
        <taxon>Fungi</taxon>
        <taxon>Dikarya</taxon>
        <taxon>Ascomycota</taxon>
        <taxon>Pezizomycotina</taxon>
        <taxon>Dothideomycetes</taxon>
        <taxon>Pleosporomycetidae</taxon>
        <taxon>Pleosporales</taxon>
        <taxon>Massarineae</taxon>
        <taxon>Periconiaceae</taxon>
        <taxon>Periconia</taxon>
    </lineage>
</organism>
<gene>
    <name evidence="1" type="ORF">DM02DRAFT_725835</name>
</gene>